<evidence type="ECO:0000256" key="2">
    <source>
        <dbReference type="ARBA" id="ARBA00022692"/>
    </source>
</evidence>
<protein>
    <submittedName>
        <fullName evidence="8">Proton-coupled amino acid transporter-like protein pathetic-like 1</fullName>
    </submittedName>
</protein>
<organism evidence="8 9">
    <name type="scientific">Homarus americanus</name>
    <name type="common">American lobster</name>
    <dbReference type="NCBI Taxonomy" id="6706"/>
    <lineage>
        <taxon>Eukaryota</taxon>
        <taxon>Metazoa</taxon>
        <taxon>Ecdysozoa</taxon>
        <taxon>Arthropoda</taxon>
        <taxon>Crustacea</taxon>
        <taxon>Multicrustacea</taxon>
        <taxon>Malacostraca</taxon>
        <taxon>Eumalacostraca</taxon>
        <taxon>Eucarida</taxon>
        <taxon>Decapoda</taxon>
        <taxon>Pleocyemata</taxon>
        <taxon>Astacidea</taxon>
        <taxon>Nephropoidea</taxon>
        <taxon>Nephropidae</taxon>
        <taxon>Homarus</taxon>
    </lineage>
</organism>
<evidence type="ECO:0000259" key="7">
    <source>
        <dbReference type="Pfam" id="PF01490"/>
    </source>
</evidence>
<feature type="transmembrane region" description="Helical" evidence="6">
    <location>
        <begin position="165"/>
        <end position="186"/>
    </location>
</feature>
<evidence type="ECO:0000256" key="1">
    <source>
        <dbReference type="ARBA" id="ARBA00004141"/>
    </source>
</evidence>
<evidence type="ECO:0000256" key="3">
    <source>
        <dbReference type="ARBA" id="ARBA00022989"/>
    </source>
</evidence>
<dbReference type="InterPro" id="IPR013057">
    <property type="entry name" value="AA_transpt_TM"/>
</dbReference>
<dbReference type="Pfam" id="PF01490">
    <property type="entry name" value="Aa_trans"/>
    <property type="match status" value="1"/>
</dbReference>
<evidence type="ECO:0000256" key="6">
    <source>
        <dbReference type="SAM" id="Phobius"/>
    </source>
</evidence>
<evidence type="ECO:0000313" key="8">
    <source>
        <dbReference type="EMBL" id="KAG7176550.1"/>
    </source>
</evidence>
<keyword evidence="2 6" id="KW-0812">Transmembrane</keyword>
<comment type="subcellular location">
    <subcellularLocation>
        <location evidence="1">Membrane</location>
        <topology evidence="1">Multi-pass membrane protein</topology>
    </subcellularLocation>
</comment>
<feature type="transmembrane region" description="Helical" evidence="6">
    <location>
        <begin position="206"/>
        <end position="225"/>
    </location>
</feature>
<feature type="transmembrane region" description="Helical" evidence="6">
    <location>
        <begin position="100"/>
        <end position="124"/>
    </location>
</feature>
<feature type="transmembrane region" description="Helical" evidence="6">
    <location>
        <begin position="232"/>
        <end position="252"/>
    </location>
</feature>
<keyword evidence="9" id="KW-1185">Reference proteome</keyword>
<dbReference type="GO" id="GO:0015179">
    <property type="term" value="F:L-amino acid transmembrane transporter activity"/>
    <property type="evidence" value="ECO:0007669"/>
    <property type="project" value="TreeGrafter"/>
</dbReference>
<keyword evidence="4 6" id="KW-0472">Membrane</keyword>
<evidence type="ECO:0000256" key="4">
    <source>
        <dbReference type="ARBA" id="ARBA00023136"/>
    </source>
</evidence>
<dbReference type="PANTHER" id="PTHR22950:SF349">
    <property type="entry name" value="AMINO ACID TRANSPORTER TRANSMEMBRANE DOMAIN-CONTAINING PROTEIN"/>
    <property type="match status" value="1"/>
</dbReference>
<accession>A0A8J5TL06</accession>
<dbReference type="PANTHER" id="PTHR22950">
    <property type="entry name" value="AMINO ACID TRANSPORTER"/>
    <property type="match status" value="1"/>
</dbReference>
<name>A0A8J5TL06_HOMAM</name>
<comment type="caution">
    <text evidence="8">The sequence shown here is derived from an EMBL/GenBank/DDBJ whole genome shotgun (WGS) entry which is preliminary data.</text>
</comment>
<sequence>MRRAKSVTNQPHSTQSLLTVESQGQKTLLSHRQIKNEPITRPGPGVITAAVDIKEQDRWAGPTLQERDTQVGAISSVLPEGDINNASTGLLAMPEAFMNAGLWVGFAGIPIMGVICIHCMQMLLRSSKELCKRAGKSALSYEETAEAAFRLGPEGCRKWANTVRYIITTFLIITQVGFCCVYAVFIPQNLMQAIECMLPSGSSISVYGYMGIIILPILLICYIPNLKYLAPVSLMAGAVQIIGITICFYYMLRDLPHVQEELPAFAGFSTLPLYFGSAIYAFEGIGLGALICLFGLVGFVAGTITSVESIIDFFMNGQQQPSYEC</sequence>
<evidence type="ECO:0000256" key="5">
    <source>
        <dbReference type="SAM" id="MobiDB-lite"/>
    </source>
</evidence>
<feature type="transmembrane region" description="Helical" evidence="6">
    <location>
        <begin position="289"/>
        <end position="311"/>
    </location>
</feature>
<keyword evidence="3 6" id="KW-1133">Transmembrane helix</keyword>
<feature type="region of interest" description="Disordered" evidence="5">
    <location>
        <begin position="1"/>
        <end position="22"/>
    </location>
</feature>
<dbReference type="AlphaFoldDB" id="A0A8J5TL06"/>
<proteinExistence type="predicted"/>
<evidence type="ECO:0000313" key="9">
    <source>
        <dbReference type="Proteomes" id="UP000747542"/>
    </source>
</evidence>
<reference evidence="8" key="1">
    <citation type="journal article" date="2021" name="Sci. Adv.">
        <title>The American lobster genome reveals insights on longevity, neural, and immune adaptations.</title>
        <authorList>
            <person name="Polinski J.M."/>
            <person name="Zimin A.V."/>
            <person name="Clark K.F."/>
            <person name="Kohn A.B."/>
            <person name="Sadowski N."/>
            <person name="Timp W."/>
            <person name="Ptitsyn A."/>
            <person name="Khanna P."/>
            <person name="Romanova D.Y."/>
            <person name="Williams P."/>
            <person name="Greenwood S.J."/>
            <person name="Moroz L.L."/>
            <person name="Walt D.R."/>
            <person name="Bodnar A.G."/>
        </authorList>
    </citation>
    <scope>NUCLEOTIDE SEQUENCE</scope>
    <source>
        <strain evidence="8">GMGI-L3</strain>
    </source>
</reference>
<dbReference type="GO" id="GO:0005774">
    <property type="term" value="C:vacuolar membrane"/>
    <property type="evidence" value="ECO:0007669"/>
    <property type="project" value="TreeGrafter"/>
</dbReference>
<dbReference type="Proteomes" id="UP000747542">
    <property type="component" value="Unassembled WGS sequence"/>
</dbReference>
<feature type="domain" description="Amino acid transporter transmembrane" evidence="7">
    <location>
        <begin position="87"/>
        <end position="286"/>
    </location>
</feature>
<dbReference type="EMBL" id="JAHLQT010003055">
    <property type="protein sequence ID" value="KAG7176550.1"/>
    <property type="molecule type" value="Genomic_DNA"/>
</dbReference>
<gene>
    <name evidence="8" type="primary">path-L1</name>
    <name evidence="8" type="ORF">Hamer_G015346</name>
</gene>